<feature type="modified residue" description="4-aspartylphosphate" evidence="9">
    <location>
        <position position="55"/>
    </location>
</feature>
<keyword evidence="3 9" id="KW-0597">Phosphoprotein</keyword>
<dbReference type="InterPro" id="IPR003661">
    <property type="entry name" value="HisK_dim/P_dom"/>
</dbReference>
<dbReference type="PANTHER" id="PTHR42878">
    <property type="entry name" value="TWO-COMPONENT HISTIDINE KINASE"/>
    <property type="match status" value="1"/>
</dbReference>
<evidence type="ECO:0000256" key="1">
    <source>
        <dbReference type="ARBA" id="ARBA00000085"/>
    </source>
</evidence>
<dbReference type="InterPro" id="IPR011006">
    <property type="entry name" value="CheY-like_superfamily"/>
</dbReference>
<dbReference type="InterPro" id="IPR001789">
    <property type="entry name" value="Sig_transdc_resp-reg_receiver"/>
</dbReference>
<dbReference type="Pfam" id="PF00072">
    <property type="entry name" value="Response_reg"/>
    <property type="match status" value="1"/>
</dbReference>
<dbReference type="RefSeq" id="WP_255901200.1">
    <property type="nucleotide sequence ID" value="NZ_JAFMZO010000002.1"/>
</dbReference>
<keyword evidence="4" id="KW-0808">Transferase</keyword>
<dbReference type="CDD" id="cd00082">
    <property type="entry name" value="HisKA"/>
    <property type="match status" value="1"/>
</dbReference>
<dbReference type="SMART" id="SM00448">
    <property type="entry name" value="REC"/>
    <property type="match status" value="1"/>
</dbReference>
<evidence type="ECO:0000256" key="4">
    <source>
        <dbReference type="ARBA" id="ARBA00022679"/>
    </source>
</evidence>
<evidence type="ECO:0000256" key="9">
    <source>
        <dbReference type="PROSITE-ProRule" id="PRU00169"/>
    </source>
</evidence>
<comment type="caution">
    <text evidence="12">The sequence shown here is derived from an EMBL/GenBank/DDBJ whole genome shotgun (WGS) entry which is preliminary data.</text>
</comment>
<accession>A0ABW4ZN26</accession>
<keyword evidence="8" id="KW-0902">Two-component regulatory system</keyword>
<keyword evidence="6" id="KW-0418">Kinase</keyword>
<dbReference type="Pfam" id="PF02518">
    <property type="entry name" value="HATPase_c"/>
    <property type="match status" value="1"/>
</dbReference>
<dbReference type="InterPro" id="IPR003594">
    <property type="entry name" value="HATPase_dom"/>
</dbReference>
<organism evidence="12 13">
    <name type="scientific">Paradesertivirga mongoliensis</name>
    <dbReference type="NCBI Taxonomy" id="2100740"/>
    <lineage>
        <taxon>Bacteria</taxon>
        <taxon>Pseudomonadati</taxon>
        <taxon>Bacteroidota</taxon>
        <taxon>Sphingobacteriia</taxon>
        <taxon>Sphingobacteriales</taxon>
        <taxon>Sphingobacteriaceae</taxon>
        <taxon>Paradesertivirga</taxon>
    </lineage>
</organism>
<dbReference type="Gene3D" id="3.30.565.10">
    <property type="entry name" value="Histidine kinase-like ATPase, C-terminal domain"/>
    <property type="match status" value="1"/>
</dbReference>
<evidence type="ECO:0000256" key="2">
    <source>
        <dbReference type="ARBA" id="ARBA00012438"/>
    </source>
</evidence>
<dbReference type="SUPFAM" id="SSF47384">
    <property type="entry name" value="Homodimeric domain of signal transducing histidine kinase"/>
    <property type="match status" value="1"/>
</dbReference>
<dbReference type="SUPFAM" id="SSF52172">
    <property type="entry name" value="CheY-like"/>
    <property type="match status" value="1"/>
</dbReference>
<dbReference type="PROSITE" id="PS50109">
    <property type="entry name" value="HIS_KIN"/>
    <property type="match status" value="1"/>
</dbReference>
<dbReference type="InterPro" id="IPR036097">
    <property type="entry name" value="HisK_dim/P_sf"/>
</dbReference>
<evidence type="ECO:0000256" key="8">
    <source>
        <dbReference type="ARBA" id="ARBA00023012"/>
    </source>
</evidence>
<proteinExistence type="predicted"/>
<keyword evidence="7 12" id="KW-0067">ATP-binding</keyword>
<dbReference type="PROSITE" id="PS50110">
    <property type="entry name" value="RESPONSE_REGULATORY"/>
    <property type="match status" value="1"/>
</dbReference>
<gene>
    <name evidence="12" type="ORF">ACFSJU_12620</name>
</gene>
<dbReference type="InterPro" id="IPR036890">
    <property type="entry name" value="HATPase_C_sf"/>
</dbReference>
<dbReference type="SMART" id="SM00388">
    <property type="entry name" value="HisKA"/>
    <property type="match status" value="1"/>
</dbReference>
<name>A0ABW4ZN26_9SPHI</name>
<evidence type="ECO:0000256" key="7">
    <source>
        <dbReference type="ARBA" id="ARBA00022840"/>
    </source>
</evidence>
<dbReference type="EMBL" id="JBHUHZ010000002">
    <property type="protein sequence ID" value="MFD2163241.1"/>
    <property type="molecule type" value="Genomic_DNA"/>
</dbReference>
<reference evidence="13" key="1">
    <citation type="journal article" date="2019" name="Int. J. Syst. Evol. Microbiol.">
        <title>The Global Catalogue of Microorganisms (GCM) 10K type strain sequencing project: providing services to taxonomists for standard genome sequencing and annotation.</title>
        <authorList>
            <consortium name="The Broad Institute Genomics Platform"/>
            <consortium name="The Broad Institute Genome Sequencing Center for Infectious Disease"/>
            <person name="Wu L."/>
            <person name="Ma J."/>
        </authorList>
    </citation>
    <scope>NUCLEOTIDE SEQUENCE [LARGE SCALE GENOMIC DNA]</scope>
    <source>
        <strain evidence="13">KCTC 42217</strain>
    </source>
</reference>
<comment type="catalytic activity">
    <reaction evidence="1">
        <text>ATP + protein L-histidine = ADP + protein N-phospho-L-histidine.</text>
        <dbReference type="EC" id="2.7.13.3"/>
    </reaction>
</comment>
<dbReference type="CDD" id="cd00075">
    <property type="entry name" value="HATPase"/>
    <property type="match status" value="1"/>
</dbReference>
<dbReference type="Gene3D" id="1.10.287.130">
    <property type="match status" value="1"/>
</dbReference>
<keyword evidence="13" id="KW-1185">Reference proteome</keyword>
<feature type="domain" description="Response regulatory" evidence="11">
    <location>
        <begin position="6"/>
        <end position="121"/>
    </location>
</feature>
<evidence type="ECO:0000259" key="10">
    <source>
        <dbReference type="PROSITE" id="PS50109"/>
    </source>
</evidence>
<evidence type="ECO:0000256" key="3">
    <source>
        <dbReference type="ARBA" id="ARBA00022553"/>
    </source>
</evidence>
<dbReference type="InterPro" id="IPR050351">
    <property type="entry name" value="BphY/WalK/GraS-like"/>
</dbReference>
<evidence type="ECO:0000313" key="13">
    <source>
        <dbReference type="Proteomes" id="UP001597387"/>
    </source>
</evidence>
<dbReference type="SMART" id="SM00387">
    <property type="entry name" value="HATPase_c"/>
    <property type="match status" value="1"/>
</dbReference>
<dbReference type="PRINTS" id="PR00344">
    <property type="entry name" value="BCTRLSENSOR"/>
</dbReference>
<evidence type="ECO:0000256" key="5">
    <source>
        <dbReference type="ARBA" id="ARBA00022741"/>
    </source>
</evidence>
<dbReference type="InterPro" id="IPR004358">
    <property type="entry name" value="Sig_transdc_His_kin-like_C"/>
</dbReference>
<dbReference type="SUPFAM" id="SSF55874">
    <property type="entry name" value="ATPase domain of HSP90 chaperone/DNA topoisomerase II/histidine kinase"/>
    <property type="match status" value="1"/>
</dbReference>
<feature type="domain" description="Histidine kinase" evidence="10">
    <location>
        <begin position="150"/>
        <end position="361"/>
    </location>
</feature>
<evidence type="ECO:0000256" key="6">
    <source>
        <dbReference type="ARBA" id="ARBA00022777"/>
    </source>
</evidence>
<evidence type="ECO:0000259" key="11">
    <source>
        <dbReference type="PROSITE" id="PS50110"/>
    </source>
</evidence>
<dbReference type="GO" id="GO:0005524">
    <property type="term" value="F:ATP binding"/>
    <property type="evidence" value="ECO:0007669"/>
    <property type="project" value="UniProtKB-KW"/>
</dbReference>
<sequence>MPEKIKILYVDDELNNLVGFKASFRMDYNILVAENTSQAVEILTKHPDIRIIFCDQRMPDKTGVEFFEEIRSWFPHPIRILITGYSDIEAVINAINRGHIFRYVKKPWTDADIISAIEESHKFFTANSLLAIKNEELQKAYNELDKFAYSVSHDIRGPLSGVMGAIKVVRHLDNLTEIKEMLALMENSVKKLDTFILSMHDYYTLQRGELRIKEIDLEQIVTDLRDIHQGNISANKVDFNVNINQQEPFWCDDITLRLILNNLLSNAIKYQKQENENKWIELNIEVAKGQATIYVKDNGIGIPENYLNEIFNLFFRASTQDAGSGFGLYNVKDALLKLNGGIKVSSVLGDGAVFKVTIPNK</sequence>
<evidence type="ECO:0000313" key="12">
    <source>
        <dbReference type="EMBL" id="MFD2163241.1"/>
    </source>
</evidence>
<protein>
    <recommendedName>
        <fullName evidence="2">histidine kinase</fullName>
        <ecNumber evidence="2">2.7.13.3</ecNumber>
    </recommendedName>
</protein>
<dbReference type="CDD" id="cd17569">
    <property type="entry name" value="REC_HupR-like"/>
    <property type="match status" value="1"/>
</dbReference>
<dbReference type="Gene3D" id="3.40.50.2300">
    <property type="match status" value="1"/>
</dbReference>
<keyword evidence="5" id="KW-0547">Nucleotide-binding</keyword>
<dbReference type="PANTHER" id="PTHR42878:SF7">
    <property type="entry name" value="SENSOR HISTIDINE KINASE GLRK"/>
    <property type="match status" value="1"/>
</dbReference>
<dbReference type="InterPro" id="IPR005467">
    <property type="entry name" value="His_kinase_dom"/>
</dbReference>
<dbReference type="Proteomes" id="UP001597387">
    <property type="component" value="Unassembled WGS sequence"/>
</dbReference>
<dbReference type="EC" id="2.7.13.3" evidence="2"/>
<dbReference type="Pfam" id="PF00512">
    <property type="entry name" value="HisKA"/>
    <property type="match status" value="1"/>
</dbReference>